<feature type="non-terminal residue" evidence="20">
    <location>
        <position position="167"/>
    </location>
</feature>
<dbReference type="InterPro" id="IPR040053">
    <property type="entry name" value="JOSD1/2"/>
</dbReference>
<comment type="caution">
    <text evidence="20">The sequence shown here is derived from an EMBL/GenBank/DDBJ whole genome shotgun (WGS) entry which is preliminary data.</text>
</comment>
<keyword evidence="5" id="KW-1003">Cell membrane</keyword>
<evidence type="ECO:0000256" key="17">
    <source>
        <dbReference type="PROSITE-ProRule" id="PRU00331"/>
    </source>
</evidence>
<dbReference type="EMBL" id="VZSJ01000755">
    <property type="protein sequence ID" value="NWY26313.1"/>
    <property type="molecule type" value="Genomic_DNA"/>
</dbReference>
<keyword evidence="21" id="KW-1185">Reference proteome</keyword>
<dbReference type="AlphaFoldDB" id="A0A7K7D1B3"/>
<comment type="function">
    <text evidence="13">Deubiquitinates monoubiquitinated probes (in vitro). When ubiquitinated, cleaves 'Lys-63'-linked and 'Lys-48'-linked poly-ubiquitin chains (in vitro), hence may act as a deubiquitinating enzyme. May increase macropinocytosis and suppress clathrin- and caveolae-mediated endocytosis. May enhance membrane dynamics and cell motility independently of its catalytic activity.</text>
</comment>
<gene>
    <name evidence="20" type="primary">Josd1</name>
    <name evidence="20" type="ORF">PHEMEL_R00502</name>
</gene>
<dbReference type="Proteomes" id="UP000578259">
    <property type="component" value="Unassembled WGS sequence"/>
</dbReference>
<dbReference type="FunFam" id="3.90.70.40:FF:000002">
    <property type="entry name" value="josephin-1 isoform X2"/>
    <property type="match status" value="1"/>
</dbReference>
<comment type="subunit">
    <text evidence="14">Interacts with beta-actin/ACTB.</text>
</comment>
<evidence type="ECO:0000256" key="11">
    <source>
        <dbReference type="ARBA" id="ARBA00022843"/>
    </source>
</evidence>
<dbReference type="PANTHER" id="PTHR13291:SF1">
    <property type="entry name" value="JOSEPHIN-1"/>
    <property type="match status" value="1"/>
</dbReference>
<evidence type="ECO:0000256" key="2">
    <source>
        <dbReference type="ARBA" id="ARBA00004236"/>
    </source>
</evidence>
<feature type="region of interest" description="Disordered" evidence="18">
    <location>
        <begin position="1"/>
        <end position="25"/>
    </location>
</feature>
<dbReference type="GO" id="GO:0004843">
    <property type="term" value="F:cysteine-type deubiquitinase activity"/>
    <property type="evidence" value="ECO:0007669"/>
    <property type="project" value="UniProtKB-EC"/>
</dbReference>
<evidence type="ECO:0000256" key="15">
    <source>
        <dbReference type="ARBA" id="ARBA00040589"/>
    </source>
</evidence>
<name>A0A7K7D1B3_PHEME</name>
<accession>A0A7K7D1B3</accession>
<evidence type="ECO:0000256" key="8">
    <source>
        <dbReference type="ARBA" id="ARBA00022670"/>
    </source>
</evidence>
<evidence type="ECO:0000256" key="13">
    <source>
        <dbReference type="ARBA" id="ARBA00037708"/>
    </source>
</evidence>
<dbReference type="PROSITE" id="PS50957">
    <property type="entry name" value="JOSEPHIN"/>
    <property type="match status" value="1"/>
</dbReference>
<keyword evidence="9" id="KW-0833">Ubl conjugation pathway</keyword>
<dbReference type="InterPro" id="IPR006155">
    <property type="entry name" value="Josephin"/>
</dbReference>
<reference evidence="20 21" key="1">
    <citation type="submission" date="2019-09" db="EMBL/GenBank/DDBJ databases">
        <title>Bird 10,000 Genomes (B10K) Project - Family phase.</title>
        <authorList>
            <person name="Zhang G."/>
        </authorList>
    </citation>
    <scope>NUCLEOTIDE SEQUENCE [LARGE SCALE GENOMIC DNA]</scope>
    <source>
        <strain evidence="20">OUT-0018</strain>
        <tissue evidence="20">Muscle</tissue>
    </source>
</reference>
<keyword evidence="12" id="KW-0472">Membrane</keyword>
<evidence type="ECO:0000313" key="21">
    <source>
        <dbReference type="Proteomes" id="UP000578259"/>
    </source>
</evidence>
<evidence type="ECO:0000256" key="9">
    <source>
        <dbReference type="ARBA" id="ARBA00022786"/>
    </source>
</evidence>
<sequence length="167" mass="18940">MSCVPWKGDKTKSESPEPSQQLPQHIYHEKQRRELCYIAGYGIEVQQTSARAVSSSVCRLSPNTMVTPHKKSMLGNGNYDVNVIMAALQTKGYEAVWWDKRRDVNAIALSNVMGFIMNLPSSLCWGPLKLPLKRQHWICVREVGGTYYNLDSKLKVPEWIGGESELR</sequence>
<evidence type="ECO:0000256" key="5">
    <source>
        <dbReference type="ARBA" id="ARBA00022475"/>
    </source>
</evidence>
<keyword evidence="8" id="KW-0645">Protease</keyword>
<dbReference type="PANTHER" id="PTHR13291">
    <property type="entry name" value="JOSEPHIN 1, 2"/>
    <property type="match status" value="1"/>
</dbReference>
<dbReference type="GO" id="GO:0005886">
    <property type="term" value="C:plasma membrane"/>
    <property type="evidence" value="ECO:0007669"/>
    <property type="project" value="UniProtKB-SubCell"/>
</dbReference>
<feature type="active site" evidence="17">
    <location>
        <position position="36"/>
    </location>
</feature>
<dbReference type="GO" id="GO:0016579">
    <property type="term" value="P:protein deubiquitination"/>
    <property type="evidence" value="ECO:0007669"/>
    <property type="project" value="InterPro"/>
</dbReference>
<dbReference type="GO" id="GO:0006508">
    <property type="term" value="P:proteolysis"/>
    <property type="evidence" value="ECO:0007669"/>
    <property type="project" value="UniProtKB-KW"/>
</dbReference>
<keyword evidence="11" id="KW-0832">Ubl conjugation</keyword>
<evidence type="ECO:0000256" key="18">
    <source>
        <dbReference type="SAM" id="MobiDB-lite"/>
    </source>
</evidence>
<dbReference type="Pfam" id="PF02099">
    <property type="entry name" value="Josephin"/>
    <property type="match status" value="1"/>
</dbReference>
<dbReference type="GO" id="GO:0005737">
    <property type="term" value="C:cytoplasm"/>
    <property type="evidence" value="ECO:0007669"/>
    <property type="project" value="UniProtKB-SubCell"/>
</dbReference>
<keyword evidence="10 17" id="KW-0378">Hydrolase</keyword>
<feature type="domain" description="Josephin" evidence="19">
    <location>
        <begin position="23"/>
        <end position="167"/>
    </location>
</feature>
<evidence type="ECO:0000256" key="3">
    <source>
        <dbReference type="ARBA" id="ARBA00004496"/>
    </source>
</evidence>
<evidence type="ECO:0000256" key="6">
    <source>
        <dbReference type="ARBA" id="ARBA00022490"/>
    </source>
</evidence>
<feature type="active site" evidence="17">
    <location>
        <position position="136"/>
    </location>
</feature>
<keyword evidence="6" id="KW-0963">Cytoplasm</keyword>
<evidence type="ECO:0000256" key="1">
    <source>
        <dbReference type="ARBA" id="ARBA00000707"/>
    </source>
</evidence>
<dbReference type="Gene3D" id="3.90.70.40">
    <property type="match status" value="1"/>
</dbReference>
<evidence type="ECO:0000256" key="7">
    <source>
        <dbReference type="ARBA" id="ARBA00022553"/>
    </source>
</evidence>
<evidence type="ECO:0000256" key="14">
    <source>
        <dbReference type="ARBA" id="ARBA00038710"/>
    </source>
</evidence>
<comment type="catalytic activity">
    <reaction evidence="1">
        <text>Thiol-dependent hydrolysis of ester, thioester, amide, peptide and isopeptide bonds formed by the C-terminal Gly of ubiquitin (a 76-residue protein attached to proteins as an intracellular targeting signal).</text>
        <dbReference type="EC" id="3.4.19.12"/>
    </reaction>
</comment>
<evidence type="ECO:0000256" key="4">
    <source>
        <dbReference type="ARBA" id="ARBA00012759"/>
    </source>
</evidence>
<evidence type="ECO:0000259" key="19">
    <source>
        <dbReference type="PROSITE" id="PS50957"/>
    </source>
</evidence>
<evidence type="ECO:0000313" key="20">
    <source>
        <dbReference type="EMBL" id="NWY26313.1"/>
    </source>
</evidence>
<protein>
    <recommendedName>
        <fullName evidence="15">Josephin-1</fullName>
        <ecNumber evidence="4">3.4.19.12</ecNumber>
    </recommendedName>
    <alternativeName>
        <fullName evidence="16">Josephin domain-containing protein 1</fullName>
    </alternativeName>
</protein>
<dbReference type="SMART" id="SM01246">
    <property type="entry name" value="Josephin"/>
    <property type="match status" value="1"/>
</dbReference>
<feature type="active site" evidence="17">
    <location>
        <position position="151"/>
    </location>
</feature>
<comment type="subcellular location">
    <subcellularLocation>
        <location evidence="2">Cell membrane</location>
    </subcellularLocation>
    <subcellularLocation>
        <location evidence="3">Cytoplasm</location>
    </subcellularLocation>
</comment>
<proteinExistence type="predicted"/>
<keyword evidence="7" id="KW-0597">Phosphoprotein</keyword>
<evidence type="ECO:0000256" key="10">
    <source>
        <dbReference type="ARBA" id="ARBA00022801"/>
    </source>
</evidence>
<evidence type="ECO:0000256" key="12">
    <source>
        <dbReference type="ARBA" id="ARBA00023136"/>
    </source>
</evidence>
<feature type="non-terminal residue" evidence="20">
    <location>
        <position position="1"/>
    </location>
</feature>
<evidence type="ECO:0000256" key="16">
    <source>
        <dbReference type="ARBA" id="ARBA00042189"/>
    </source>
</evidence>
<dbReference type="EC" id="3.4.19.12" evidence="4"/>
<organism evidence="20 21">
    <name type="scientific">Pheucticus melanocephalus</name>
    <name type="common">Black-headed grosbeak</name>
    <name type="synonym">Guiraca melanocephala</name>
    <dbReference type="NCBI Taxonomy" id="371919"/>
    <lineage>
        <taxon>Eukaryota</taxon>
        <taxon>Metazoa</taxon>
        <taxon>Chordata</taxon>
        <taxon>Craniata</taxon>
        <taxon>Vertebrata</taxon>
        <taxon>Euteleostomi</taxon>
        <taxon>Archelosauria</taxon>
        <taxon>Archosauria</taxon>
        <taxon>Dinosauria</taxon>
        <taxon>Saurischia</taxon>
        <taxon>Theropoda</taxon>
        <taxon>Coelurosauria</taxon>
        <taxon>Aves</taxon>
        <taxon>Neognathae</taxon>
        <taxon>Neoaves</taxon>
        <taxon>Telluraves</taxon>
        <taxon>Australaves</taxon>
        <taxon>Passeriformes</taxon>
        <taxon>Cardinalidae</taxon>
        <taxon>Pheucticus</taxon>
    </lineage>
</organism>